<evidence type="ECO:0000256" key="4">
    <source>
        <dbReference type="ARBA" id="ARBA00022833"/>
    </source>
</evidence>
<keyword evidence="5" id="KW-0482">Metalloprotease</keyword>
<dbReference type="SUPFAM" id="SSF51120">
    <property type="entry name" value="beta-Roll"/>
    <property type="match status" value="1"/>
</dbReference>
<dbReference type="Pfam" id="PF00413">
    <property type="entry name" value="Peptidase_M10"/>
    <property type="match status" value="1"/>
</dbReference>
<evidence type="ECO:0000256" key="3">
    <source>
        <dbReference type="ARBA" id="ARBA00022801"/>
    </source>
</evidence>
<dbReference type="PANTHER" id="PTHR10201">
    <property type="entry name" value="MATRIX METALLOPROTEINASE"/>
    <property type="match status" value="1"/>
</dbReference>
<proteinExistence type="predicted"/>
<dbReference type="GO" id="GO:0006508">
    <property type="term" value="P:proteolysis"/>
    <property type="evidence" value="ECO:0007669"/>
    <property type="project" value="UniProtKB-KW"/>
</dbReference>
<dbReference type="InterPro" id="IPR025282">
    <property type="entry name" value="DUF4214"/>
</dbReference>
<dbReference type="InterPro" id="IPR024079">
    <property type="entry name" value="MetalloPept_cat_dom_sf"/>
</dbReference>
<evidence type="ECO:0000256" key="5">
    <source>
        <dbReference type="ARBA" id="ARBA00023049"/>
    </source>
</evidence>
<feature type="domain" description="Peptidase metallopeptidase" evidence="6">
    <location>
        <begin position="7"/>
        <end position="182"/>
    </location>
</feature>
<keyword evidence="8" id="KW-1185">Reference proteome</keyword>
<gene>
    <name evidence="7" type="ORF">GGQ72_004691</name>
</gene>
<evidence type="ECO:0000259" key="6">
    <source>
        <dbReference type="SMART" id="SM00235"/>
    </source>
</evidence>
<keyword evidence="4" id="KW-0862">Zinc</keyword>
<sequence length="385" mass="41186">MASYNLAGPKWGDATYGTSGGQITWSFAAQSWGGFNFKPITDTAYQQLVRDAFAAWSTVANISFVEIPDGTSAKLRIGWDQIDGPGKTLGEASWQAISTNNVNFSISGAEIRFDTAESWSTNKNTTTAGPLSNFYTTALHEIGHAIGLGHTDDKSQIMYALANDQVTLNTGDIAGAQVLYGAAPLRGFVATNGNDTFTLTTGNDVIDGLAGTDTAIFAASRAQINVTKSGATITATGQGTDQLTNIERLQFNDGTLAFDTTGNAGQVYRLYKAALDRTPDQSGLGYWIKQLDAGKGDIVWMSANFIDSAEFKATYGTPQTVNNTAFVNLVYKNVLGRSPDAAGFSFWEGKLTGGYQREKLMADFSESTENQTNVATAIKDGIWYV</sequence>
<comment type="caution">
    <text evidence="7">The sequence shown here is derived from an EMBL/GenBank/DDBJ whole genome shotgun (WGS) entry which is preliminary data.</text>
</comment>
<dbReference type="Pfam" id="PF13946">
    <property type="entry name" value="DUF4214"/>
    <property type="match status" value="2"/>
</dbReference>
<dbReference type="InterPro" id="IPR001818">
    <property type="entry name" value="Pept_M10_metallopeptidase"/>
</dbReference>
<evidence type="ECO:0000256" key="2">
    <source>
        <dbReference type="ARBA" id="ARBA00022723"/>
    </source>
</evidence>
<dbReference type="SUPFAM" id="SSF55486">
    <property type="entry name" value="Metalloproteases ('zincins'), catalytic domain"/>
    <property type="match status" value="1"/>
</dbReference>
<keyword evidence="1" id="KW-0645">Protease</keyword>
<dbReference type="AlphaFoldDB" id="A0A7W6LKW1"/>
<dbReference type="SMART" id="SM00235">
    <property type="entry name" value="ZnMc"/>
    <property type="match status" value="1"/>
</dbReference>
<keyword evidence="3" id="KW-0378">Hydrolase</keyword>
<protein>
    <recommendedName>
        <fullName evidence="6">Peptidase metallopeptidase domain-containing protein</fullName>
    </recommendedName>
</protein>
<reference evidence="7 8" key="1">
    <citation type="submission" date="2020-08" db="EMBL/GenBank/DDBJ databases">
        <title>Genomic Encyclopedia of Type Strains, Phase IV (KMG-IV): sequencing the most valuable type-strain genomes for metagenomic binning, comparative biology and taxonomic classification.</title>
        <authorList>
            <person name="Goeker M."/>
        </authorList>
    </citation>
    <scope>NUCLEOTIDE SEQUENCE [LARGE SCALE GENOMIC DNA]</scope>
    <source>
        <strain evidence="7 8">DSM 29514</strain>
    </source>
</reference>
<evidence type="ECO:0000256" key="1">
    <source>
        <dbReference type="ARBA" id="ARBA00022670"/>
    </source>
</evidence>
<dbReference type="InterPro" id="IPR038255">
    <property type="entry name" value="PBS_linker_sf"/>
</dbReference>
<accession>A0A7W6LKW1</accession>
<dbReference type="InterPro" id="IPR006026">
    <property type="entry name" value="Peptidase_Metallo"/>
</dbReference>
<dbReference type="GO" id="GO:0031012">
    <property type="term" value="C:extracellular matrix"/>
    <property type="evidence" value="ECO:0007669"/>
    <property type="project" value="InterPro"/>
</dbReference>
<dbReference type="GO" id="GO:0004222">
    <property type="term" value="F:metalloendopeptidase activity"/>
    <property type="evidence" value="ECO:0007669"/>
    <property type="project" value="InterPro"/>
</dbReference>
<evidence type="ECO:0000313" key="7">
    <source>
        <dbReference type="EMBL" id="MBB4146121.1"/>
    </source>
</evidence>
<dbReference type="PRINTS" id="PR00138">
    <property type="entry name" value="MATRIXIN"/>
</dbReference>
<keyword evidence="2" id="KW-0479">Metal-binding</keyword>
<dbReference type="Gene3D" id="1.10.3130.20">
    <property type="entry name" value="Phycobilisome linker domain"/>
    <property type="match status" value="1"/>
</dbReference>
<dbReference type="EMBL" id="JACIEC010000019">
    <property type="protein sequence ID" value="MBB4146121.1"/>
    <property type="molecule type" value="Genomic_DNA"/>
</dbReference>
<dbReference type="Proteomes" id="UP000519897">
    <property type="component" value="Unassembled WGS sequence"/>
</dbReference>
<organism evidence="7 8">
    <name type="scientific">Rhizobium rhizoryzae</name>
    <dbReference type="NCBI Taxonomy" id="451876"/>
    <lineage>
        <taxon>Bacteria</taxon>
        <taxon>Pseudomonadati</taxon>
        <taxon>Pseudomonadota</taxon>
        <taxon>Alphaproteobacteria</taxon>
        <taxon>Hyphomicrobiales</taxon>
        <taxon>Rhizobiaceae</taxon>
        <taxon>Rhizobium/Agrobacterium group</taxon>
        <taxon>Rhizobium</taxon>
    </lineage>
</organism>
<dbReference type="Gene3D" id="3.40.390.10">
    <property type="entry name" value="Collagenase (Catalytic Domain)"/>
    <property type="match status" value="1"/>
</dbReference>
<dbReference type="InterPro" id="IPR011049">
    <property type="entry name" value="Serralysin-like_metalloprot_C"/>
</dbReference>
<dbReference type="PANTHER" id="PTHR10201:SF323">
    <property type="entry name" value="MATRIX METALLOPROTEINASE-21"/>
    <property type="match status" value="1"/>
</dbReference>
<dbReference type="GO" id="GO:0008270">
    <property type="term" value="F:zinc ion binding"/>
    <property type="evidence" value="ECO:0007669"/>
    <property type="project" value="InterPro"/>
</dbReference>
<dbReference type="RefSeq" id="WP_165130447.1">
    <property type="nucleotide sequence ID" value="NZ_CP049248.1"/>
</dbReference>
<dbReference type="InterPro" id="IPR021190">
    <property type="entry name" value="Pept_M10A"/>
</dbReference>
<name>A0A7W6LKW1_9HYPH</name>
<evidence type="ECO:0000313" key="8">
    <source>
        <dbReference type="Proteomes" id="UP000519897"/>
    </source>
</evidence>